<dbReference type="AlphaFoldDB" id="A0A939CGP4"/>
<name>A0A939CGP4_9FIRM</name>
<accession>A0A939CGP4</accession>
<evidence type="ECO:0000313" key="1">
    <source>
        <dbReference type="EMBL" id="MBN2954456.1"/>
    </source>
</evidence>
<dbReference type="Proteomes" id="UP000737612">
    <property type="component" value="Unassembled WGS sequence"/>
</dbReference>
<sequence length="107" mass="11891">MAETYGIFDYRQLPLRVVAALFSGLREESRLGQKMHGVRGDRKDLLLAVIADETRAIHAALIGADYPQSITAELFENSTNNQAEGHGNTAVYESKEDFMKARYGGEK</sequence>
<proteinExistence type="predicted"/>
<comment type="caution">
    <text evidence="1">The sequence shown here is derived from an EMBL/GenBank/DDBJ whole genome shotgun (WGS) entry which is preliminary data.</text>
</comment>
<protein>
    <submittedName>
        <fullName evidence="1">Uncharacterized protein</fullName>
    </submittedName>
</protein>
<reference evidence="1" key="1">
    <citation type="submission" date="2021-02" db="EMBL/GenBank/DDBJ databases">
        <title>Metagenome-assembled genomes from human diarrheal sample B26.</title>
        <authorList>
            <person name="Ateba T.P."/>
            <person name="Alayande K.A."/>
            <person name="Mwanza M."/>
        </authorList>
    </citation>
    <scope>NUCLEOTIDE SEQUENCE</scope>
    <source>
        <strain evidence="1">06WH</strain>
    </source>
</reference>
<gene>
    <name evidence="1" type="ORF">JTJ23_12905</name>
</gene>
<dbReference type="EMBL" id="JAFHBD010000063">
    <property type="protein sequence ID" value="MBN2954456.1"/>
    <property type="molecule type" value="Genomic_DNA"/>
</dbReference>
<organism evidence="1 2">
    <name type="scientific">Fusicatenibacter saccharivorans</name>
    <dbReference type="NCBI Taxonomy" id="1150298"/>
    <lineage>
        <taxon>Bacteria</taxon>
        <taxon>Bacillati</taxon>
        <taxon>Bacillota</taxon>
        <taxon>Clostridia</taxon>
        <taxon>Lachnospirales</taxon>
        <taxon>Lachnospiraceae</taxon>
        <taxon>Fusicatenibacter</taxon>
    </lineage>
</organism>
<evidence type="ECO:0000313" key="2">
    <source>
        <dbReference type="Proteomes" id="UP000737612"/>
    </source>
</evidence>